<reference evidence="6 7" key="1">
    <citation type="submission" date="2019-06" db="EMBL/GenBank/DDBJ databases">
        <title>Quisquiliibacterium sp. nov., isolated from a maize field.</title>
        <authorList>
            <person name="Lin S.-Y."/>
            <person name="Tsai C.-F."/>
            <person name="Young C.-C."/>
        </authorList>
    </citation>
    <scope>NUCLEOTIDE SEQUENCE [LARGE SCALE GENOMIC DNA]</scope>
    <source>
        <strain evidence="6 7">CC-CFT501</strain>
    </source>
</reference>
<dbReference type="CDD" id="cd02968">
    <property type="entry name" value="SCO"/>
    <property type="match status" value="1"/>
</dbReference>
<dbReference type="Gene3D" id="3.40.30.10">
    <property type="entry name" value="Glutaredoxin"/>
    <property type="match status" value="1"/>
</dbReference>
<evidence type="ECO:0000256" key="3">
    <source>
        <dbReference type="PIRSR" id="PIRSR603782-1"/>
    </source>
</evidence>
<keyword evidence="4" id="KW-1015">Disulfide bond</keyword>
<feature type="domain" description="Thioredoxin" evidence="5">
    <location>
        <begin position="22"/>
        <end position="185"/>
    </location>
</feature>
<name>A0A5C8NX83_9BURK</name>
<comment type="caution">
    <text evidence="6">The sequence shown here is derived from an EMBL/GenBank/DDBJ whole genome shotgun (WGS) entry which is preliminary data.</text>
</comment>
<dbReference type="GO" id="GO:0046872">
    <property type="term" value="F:metal ion binding"/>
    <property type="evidence" value="ECO:0007669"/>
    <property type="project" value="UniProtKB-KW"/>
</dbReference>
<dbReference type="SUPFAM" id="SSF52833">
    <property type="entry name" value="Thioredoxin-like"/>
    <property type="match status" value="1"/>
</dbReference>
<gene>
    <name evidence="6" type="ORF">FHP08_11585</name>
</gene>
<dbReference type="Pfam" id="PF02630">
    <property type="entry name" value="SCO1-SenC"/>
    <property type="match status" value="1"/>
</dbReference>
<dbReference type="PANTHER" id="PTHR12151:SF25">
    <property type="entry name" value="LINALOOL DEHYDRATASE_ISOMERASE DOMAIN-CONTAINING PROTEIN"/>
    <property type="match status" value="1"/>
</dbReference>
<evidence type="ECO:0000313" key="7">
    <source>
        <dbReference type="Proteomes" id="UP000321548"/>
    </source>
</evidence>
<dbReference type="Proteomes" id="UP000321548">
    <property type="component" value="Unassembled WGS sequence"/>
</dbReference>
<dbReference type="InterPro" id="IPR013766">
    <property type="entry name" value="Thioredoxin_domain"/>
</dbReference>
<dbReference type="InterPro" id="IPR003782">
    <property type="entry name" value="SCO1/SenC"/>
</dbReference>
<dbReference type="PANTHER" id="PTHR12151">
    <property type="entry name" value="ELECTRON TRANSPORT PROTIN SCO1/SENC FAMILY MEMBER"/>
    <property type="match status" value="1"/>
</dbReference>
<proteinExistence type="inferred from homology"/>
<keyword evidence="3" id="KW-0479">Metal-binding</keyword>
<evidence type="ECO:0000256" key="4">
    <source>
        <dbReference type="PIRSR" id="PIRSR603782-2"/>
    </source>
</evidence>
<sequence>MLGVGLAACDRGGPKFHNTDVTGSGIAKDGFTLTDHTGATRTLADYRGKVVVVFFGFTHCPDVCPTTMVETAEAMKLLGARADKVQVLFVTVDPERDTPELLAKYVPAFDSRFVGLWGDPERIARVAKDFKVFYQKGQQSSTGSYSIDHTAGSYIFDEEGRLRLFTRYGVGAQALADDIGQLLAD</sequence>
<keyword evidence="2 3" id="KW-0186">Copper</keyword>
<feature type="binding site" evidence="3">
    <location>
        <position position="60"/>
    </location>
    <ligand>
        <name>Cu cation</name>
        <dbReference type="ChEBI" id="CHEBI:23378"/>
    </ligand>
</feature>
<feature type="binding site" evidence="3">
    <location>
        <position position="64"/>
    </location>
    <ligand>
        <name>Cu cation</name>
        <dbReference type="ChEBI" id="CHEBI:23378"/>
    </ligand>
</feature>
<evidence type="ECO:0000256" key="1">
    <source>
        <dbReference type="ARBA" id="ARBA00010996"/>
    </source>
</evidence>
<dbReference type="AlphaFoldDB" id="A0A5C8NX83"/>
<keyword evidence="7" id="KW-1185">Reference proteome</keyword>
<dbReference type="PROSITE" id="PS51352">
    <property type="entry name" value="THIOREDOXIN_2"/>
    <property type="match status" value="1"/>
</dbReference>
<dbReference type="EMBL" id="VDUY01000004">
    <property type="protein sequence ID" value="TXL65600.1"/>
    <property type="molecule type" value="Genomic_DNA"/>
</dbReference>
<evidence type="ECO:0000256" key="2">
    <source>
        <dbReference type="ARBA" id="ARBA00023008"/>
    </source>
</evidence>
<protein>
    <submittedName>
        <fullName evidence="6">SCO family protein</fullName>
    </submittedName>
</protein>
<dbReference type="InterPro" id="IPR036249">
    <property type="entry name" value="Thioredoxin-like_sf"/>
</dbReference>
<comment type="similarity">
    <text evidence="1">Belongs to the SCO1/2 family.</text>
</comment>
<evidence type="ECO:0000313" key="6">
    <source>
        <dbReference type="EMBL" id="TXL65600.1"/>
    </source>
</evidence>
<evidence type="ECO:0000259" key="5">
    <source>
        <dbReference type="PROSITE" id="PS51352"/>
    </source>
</evidence>
<feature type="disulfide bond" description="Redox-active" evidence="4">
    <location>
        <begin position="60"/>
        <end position="64"/>
    </location>
</feature>
<feature type="binding site" evidence="3">
    <location>
        <position position="149"/>
    </location>
    <ligand>
        <name>Cu cation</name>
        <dbReference type="ChEBI" id="CHEBI:23378"/>
    </ligand>
</feature>
<dbReference type="RefSeq" id="WP_147704797.1">
    <property type="nucleotide sequence ID" value="NZ_VDUY01000004.1"/>
</dbReference>
<dbReference type="FunFam" id="3.40.30.10:FF:000013">
    <property type="entry name" value="Blast:Protein SCO1 homolog, mitochondrial"/>
    <property type="match status" value="1"/>
</dbReference>
<organism evidence="6 7">
    <name type="scientific">Zeimonas arvi</name>
    <dbReference type="NCBI Taxonomy" id="2498847"/>
    <lineage>
        <taxon>Bacteria</taxon>
        <taxon>Pseudomonadati</taxon>
        <taxon>Pseudomonadota</taxon>
        <taxon>Betaproteobacteria</taxon>
        <taxon>Burkholderiales</taxon>
        <taxon>Burkholderiaceae</taxon>
        <taxon>Zeimonas</taxon>
    </lineage>
</organism>
<accession>A0A5C8NX83</accession>
<dbReference type="OrthoDB" id="9790194at2"/>